<dbReference type="InterPro" id="IPR013783">
    <property type="entry name" value="Ig-like_fold"/>
</dbReference>
<dbReference type="InterPro" id="IPR010221">
    <property type="entry name" value="VCBS_dom"/>
</dbReference>
<protein>
    <submittedName>
        <fullName evidence="3">VCBS domain-containing protein</fullName>
    </submittedName>
</protein>
<feature type="region of interest" description="Disordered" evidence="1">
    <location>
        <begin position="511"/>
        <end position="531"/>
    </location>
</feature>
<feature type="domain" description="RapA2 cadherin-like" evidence="2">
    <location>
        <begin position="283"/>
        <end position="351"/>
    </location>
</feature>
<feature type="domain" description="RapA2 cadherin-like" evidence="2">
    <location>
        <begin position="675"/>
        <end position="743"/>
    </location>
</feature>
<gene>
    <name evidence="3" type="ORF">Q8W38_23655</name>
</gene>
<feature type="domain" description="RapA2 cadherin-like" evidence="2">
    <location>
        <begin position="381"/>
        <end position="449"/>
    </location>
</feature>
<dbReference type="InterPro" id="IPR040853">
    <property type="entry name" value="RapA2_cadherin-like"/>
</dbReference>
<organism evidence="3 4">
    <name type="scientific">Vibrio splendidus</name>
    <dbReference type="NCBI Taxonomy" id="29497"/>
    <lineage>
        <taxon>Bacteria</taxon>
        <taxon>Pseudomonadati</taxon>
        <taxon>Pseudomonadota</taxon>
        <taxon>Gammaproteobacteria</taxon>
        <taxon>Vibrionales</taxon>
        <taxon>Vibrionaceae</taxon>
        <taxon>Vibrio</taxon>
    </lineage>
</organism>
<evidence type="ECO:0000256" key="1">
    <source>
        <dbReference type="SAM" id="MobiDB-lite"/>
    </source>
</evidence>
<sequence length="795" mass="81698">ATVSSATVAIDETDKAVTTSGTLTSTDVDNPDNTFTPDSITGSNGDLTIDANGHWTFTANSAFNQLNVGDKVEETFTVSSIDGTPSTIKVTINGTNDAATVSTATVSVDETDKAVTTSGTLTSTDVDNPDNAFQPDSISGTNGDLTIDANGHWNFTASSAFNQLNVGDKVEETFTVSSVDGTASTIKVTINGTNDTATVSSATVAIDETDKAVTTSGTLTSTDVDNPDNRFTPDSISGTNGDLTIDATGHWVFTANSAFNQLNVGDKVEETFTVSSVDGTPSTIKVTINGTNDTATVSSATVAIDETDKAVTTSGTLTSTDVDNPDNTFTPESITGANGDLTIDANGHWNFTASSAFNQLNVGDKVEETFTVSSVDGTASTIKITINGTNDTATVSSATVAIDETDKAVTTSGTLTSTDVDNPDNTFTPDSITGSNGDLTIDANGHWTFTANSAFNQLNVGDKVEETFTVSSIDGTPSTIKVTINGTNDAATVSSATVAIDETDKAVTTSGTLTSTDVDNPDNAFTPDSISGTNGDLTIDANGHWFFTANSAFNQLNIGDKVEETFTVSSVDGTPSTIKVTINGTNDKATVSSATVAIDETDIAVTTSGTLTSIDVDNPDNTFTPDSIAGTNGDLTVDANGHWVFTANSAFNQLNVGDKVEETFTVSSVDGTPSTIKVTINGTNDKATVSSATVAIDETDKAVTTSGTLTSTDVDNPDNTFTPDSITGTNGDLTIDANGHWSFTANSAFNQLNVGDKVEETFTVSSVDGTPSTIKVTINGTNDAATVSSATIAID</sequence>
<dbReference type="Pfam" id="PF17803">
    <property type="entry name" value="Cadherin_4"/>
    <property type="match status" value="7"/>
</dbReference>
<reference evidence="3" key="1">
    <citation type="submission" date="2023-07" db="EMBL/GenBank/DDBJ databases">
        <title>Genome content predicts the carbon catabolic preferences of heterotrophic bacteria.</title>
        <authorList>
            <person name="Gralka M."/>
        </authorList>
    </citation>
    <scope>NUCLEOTIDE SEQUENCE</scope>
    <source>
        <strain evidence="3">6E03</strain>
    </source>
</reference>
<dbReference type="RefSeq" id="WP_305375250.1">
    <property type="nucleotide sequence ID" value="NZ_JAUYVK010000055.1"/>
</dbReference>
<dbReference type="EMBL" id="JAUYVK010000055">
    <property type="protein sequence ID" value="MDP2492346.1"/>
    <property type="molecule type" value="Genomic_DNA"/>
</dbReference>
<feature type="domain" description="RapA2 cadherin-like" evidence="2">
    <location>
        <begin position="577"/>
        <end position="645"/>
    </location>
</feature>
<feature type="non-terminal residue" evidence="3">
    <location>
        <position position="795"/>
    </location>
</feature>
<dbReference type="Gene3D" id="2.60.40.10">
    <property type="entry name" value="Immunoglobulins"/>
    <property type="match status" value="6"/>
</dbReference>
<dbReference type="Proteomes" id="UP001177883">
    <property type="component" value="Unassembled WGS sequence"/>
</dbReference>
<dbReference type="AlphaFoldDB" id="A0ABD5AJ51"/>
<evidence type="ECO:0000313" key="4">
    <source>
        <dbReference type="Proteomes" id="UP001177883"/>
    </source>
</evidence>
<feature type="domain" description="RapA2 cadherin-like" evidence="2">
    <location>
        <begin position="87"/>
        <end position="155"/>
    </location>
</feature>
<evidence type="ECO:0000313" key="3">
    <source>
        <dbReference type="EMBL" id="MDP2492346.1"/>
    </source>
</evidence>
<name>A0ABD5AJ51_VIBSP</name>
<feature type="non-terminal residue" evidence="3">
    <location>
        <position position="1"/>
    </location>
</feature>
<feature type="domain" description="RapA2 cadherin-like" evidence="2">
    <location>
        <begin position="185"/>
        <end position="253"/>
    </location>
</feature>
<evidence type="ECO:0000259" key="2">
    <source>
        <dbReference type="Pfam" id="PF17803"/>
    </source>
</evidence>
<feature type="domain" description="RapA2 cadherin-like" evidence="2">
    <location>
        <begin position="479"/>
        <end position="546"/>
    </location>
</feature>
<dbReference type="NCBIfam" id="TIGR01965">
    <property type="entry name" value="VCBS_repeat"/>
    <property type="match status" value="8"/>
</dbReference>
<comment type="caution">
    <text evidence="3">The sequence shown here is derived from an EMBL/GenBank/DDBJ whole genome shotgun (WGS) entry which is preliminary data.</text>
</comment>
<proteinExistence type="predicted"/>
<accession>A0ABD5AJ51</accession>